<dbReference type="InterPro" id="IPR036823">
    <property type="entry name" value="Ribosomal_uS7_dom_sf"/>
</dbReference>
<comment type="caution">
    <text evidence="5">The sequence shown here is derived from an EMBL/GenBank/DDBJ whole genome shotgun (WGS) entry which is preliminary data.</text>
</comment>
<dbReference type="GO" id="GO:1990904">
    <property type="term" value="C:ribonucleoprotein complex"/>
    <property type="evidence" value="ECO:0007669"/>
    <property type="project" value="UniProtKB-KW"/>
</dbReference>
<dbReference type="GO" id="GO:0005840">
    <property type="term" value="C:ribosome"/>
    <property type="evidence" value="ECO:0007669"/>
    <property type="project" value="UniProtKB-KW"/>
</dbReference>
<dbReference type="GO" id="GO:0006412">
    <property type="term" value="P:translation"/>
    <property type="evidence" value="ECO:0007669"/>
    <property type="project" value="InterPro"/>
</dbReference>
<reference evidence="5 6" key="1">
    <citation type="submission" date="2019-03" db="EMBL/GenBank/DDBJ databases">
        <title>An improved genome assembly of the fluke Schistosoma japonicum.</title>
        <authorList>
            <person name="Hu W."/>
            <person name="Luo F."/>
            <person name="Yin M."/>
            <person name="Mo X."/>
            <person name="Sun C."/>
            <person name="Wu Q."/>
            <person name="Zhu B."/>
            <person name="Xiang M."/>
            <person name="Wang J."/>
            <person name="Wang Y."/>
            <person name="Zhang T."/>
            <person name="Xu B."/>
            <person name="Zheng H."/>
            <person name="Feng Z."/>
        </authorList>
    </citation>
    <scope>NUCLEOTIDE SEQUENCE [LARGE SCALE GENOMIC DNA]</scope>
    <source>
        <strain evidence="5">HuSjv2</strain>
        <tissue evidence="5">Worms</tissue>
    </source>
</reference>
<feature type="domain" description="Small ribosomal subunit protein uS7" evidence="4">
    <location>
        <begin position="61"/>
        <end position="214"/>
    </location>
</feature>
<dbReference type="Gene3D" id="1.10.455.10">
    <property type="entry name" value="Ribosomal protein S7 domain"/>
    <property type="match status" value="1"/>
</dbReference>
<keyword evidence="3" id="KW-0687">Ribonucleoprotein</keyword>
<dbReference type="STRING" id="6182.A0A4Z2D1I6"/>
<dbReference type="InterPro" id="IPR023798">
    <property type="entry name" value="Ribosomal_uS7_dom"/>
</dbReference>
<keyword evidence="2 5" id="KW-0689">Ribosomal protein</keyword>
<dbReference type="EMBL" id="SKCS01000364">
    <property type="protein sequence ID" value="TNN10258.1"/>
    <property type="molecule type" value="Genomic_DNA"/>
</dbReference>
<evidence type="ECO:0000313" key="5">
    <source>
        <dbReference type="EMBL" id="TNN10258.1"/>
    </source>
</evidence>
<dbReference type="Pfam" id="PF00177">
    <property type="entry name" value="Ribosomal_S7"/>
    <property type="match status" value="1"/>
</dbReference>
<dbReference type="SUPFAM" id="SSF47973">
    <property type="entry name" value="Ribosomal protein S7"/>
    <property type="match status" value="1"/>
</dbReference>
<accession>A0A4Z2D1I6</accession>
<comment type="similarity">
    <text evidence="1">Belongs to the universal ribosomal protein uS7 family.</text>
</comment>
<evidence type="ECO:0000256" key="2">
    <source>
        <dbReference type="ARBA" id="ARBA00022980"/>
    </source>
</evidence>
<evidence type="ECO:0000256" key="3">
    <source>
        <dbReference type="ARBA" id="ARBA00023274"/>
    </source>
</evidence>
<evidence type="ECO:0000313" key="6">
    <source>
        <dbReference type="Proteomes" id="UP000311919"/>
    </source>
</evidence>
<evidence type="ECO:0000256" key="1">
    <source>
        <dbReference type="ARBA" id="ARBA00007151"/>
    </source>
</evidence>
<evidence type="ECO:0000259" key="4">
    <source>
        <dbReference type="Pfam" id="PF00177"/>
    </source>
</evidence>
<dbReference type="InterPro" id="IPR000235">
    <property type="entry name" value="Ribosomal_uS7"/>
</dbReference>
<gene>
    <name evidence="5" type="ORF">EWB00_005531</name>
</gene>
<organism evidence="5 6">
    <name type="scientific">Schistosoma japonicum</name>
    <name type="common">Blood fluke</name>
    <dbReference type="NCBI Taxonomy" id="6182"/>
    <lineage>
        <taxon>Eukaryota</taxon>
        <taxon>Metazoa</taxon>
        <taxon>Spiralia</taxon>
        <taxon>Lophotrochozoa</taxon>
        <taxon>Platyhelminthes</taxon>
        <taxon>Trematoda</taxon>
        <taxon>Digenea</taxon>
        <taxon>Strigeidida</taxon>
        <taxon>Schistosomatoidea</taxon>
        <taxon>Schistosomatidae</taxon>
        <taxon>Schistosoma</taxon>
    </lineage>
</organism>
<proteinExistence type="inferred from homology"/>
<dbReference type="PIRSF" id="PIRSF002122">
    <property type="entry name" value="RPS7p_RPS7a_RPS5e_RPS7o"/>
    <property type="match status" value="1"/>
</dbReference>
<dbReference type="PANTHER" id="PTHR11205">
    <property type="entry name" value="RIBOSOMAL PROTEIN S7"/>
    <property type="match status" value="1"/>
</dbReference>
<dbReference type="AlphaFoldDB" id="A0A4Z2D1I6"/>
<dbReference type="OrthoDB" id="9972728at2759"/>
<name>A0A4Z2D1I6_SCHJA</name>
<dbReference type="Proteomes" id="UP000311919">
    <property type="component" value="Unassembled WGS sequence"/>
</dbReference>
<protein>
    <submittedName>
        <fullName evidence="5">28S ribosomal protein S7</fullName>
    </submittedName>
</protein>
<keyword evidence="6" id="KW-1185">Reference proteome</keyword>
<sequence length="222" mass="25259">MWGFGSIPSTKLVQTSKFEQPFRTRIYHFALQPKMVKSNEPIDPKDPHLVKPVAPAQKWEHTGSNYDELVSRIVGMMTIRGEREVARNAMRMTFREIKLIQMRKNKNIANMSKSNVIIKNPITVIHEAVANCTPLLLLQSVPRGGILYKVPAPPVSSSIATHAAVKFILDAAKEKPRDQRIWISMGNEFILASQNQGKAVKFKVEIHKQCEENRAYANYRTH</sequence>